<comment type="caution">
    <text evidence="2">The sequence shown here is derived from an EMBL/GenBank/DDBJ whole genome shotgun (WGS) entry which is preliminary data.</text>
</comment>
<organism evidence="2 3">
    <name type="scientific">Absidia repens</name>
    <dbReference type="NCBI Taxonomy" id="90262"/>
    <lineage>
        <taxon>Eukaryota</taxon>
        <taxon>Fungi</taxon>
        <taxon>Fungi incertae sedis</taxon>
        <taxon>Mucoromycota</taxon>
        <taxon>Mucoromycotina</taxon>
        <taxon>Mucoromycetes</taxon>
        <taxon>Mucorales</taxon>
        <taxon>Cunninghamellaceae</taxon>
        <taxon>Absidia</taxon>
    </lineage>
</organism>
<feature type="transmembrane region" description="Helical" evidence="1">
    <location>
        <begin position="70"/>
        <end position="91"/>
    </location>
</feature>
<dbReference type="OrthoDB" id="10487178at2759"/>
<feature type="non-terminal residue" evidence="2">
    <location>
        <position position="106"/>
    </location>
</feature>
<name>A0A1X2I8F2_9FUNG</name>
<gene>
    <name evidence="2" type="ORF">BCR42DRAFT_421329</name>
</gene>
<protein>
    <submittedName>
        <fullName evidence="2">Uncharacterized protein</fullName>
    </submittedName>
</protein>
<proteinExistence type="predicted"/>
<reference evidence="2 3" key="1">
    <citation type="submission" date="2016-07" db="EMBL/GenBank/DDBJ databases">
        <title>Pervasive Adenine N6-methylation of Active Genes in Fungi.</title>
        <authorList>
            <consortium name="DOE Joint Genome Institute"/>
            <person name="Mondo S.J."/>
            <person name="Dannebaum R.O."/>
            <person name="Kuo R.C."/>
            <person name="Labutti K."/>
            <person name="Haridas S."/>
            <person name="Kuo A."/>
            <person name="Salamov A."/>
            <person name="Ahrendt S.R."/>
            <person name="Lipzen A."/>
            <person name="Sullivan W."/>
            <person name="Andreopoulos W.B."/>
            <person name="Clum A."/>
            <person name="Lindquist E."/>
            <person name="Daum C."/>
            <person name="Ramamoorthy G.K."/>
            <person name="Gryganskyi A."/>
            <person name="Culley D."/>
            <person name="Magnuson J.K."/>
            <person name="James T.Y."/>
            <person name="O'Malley M.A."/>
            <person name="Stajich J.E."/>
            <person name="Spatafora J.W."/>
            <person name="Visel A."/>
            <person name="Grigoriev I.V."/>
        </authorList>
    </citation>
    <scope>NUCLEOTIDE SEQUENCE [LARGE SCALE GENOMIC DNA]</scope>
    <source>
        <strain evidence="2 3">NRRL 1336</strain>
    </source>
</reference>
<dbReference type="Proteomes" id="UP000193560">
    <property type="component" value="Unassembled WGS sequence"/>
</dbReference>
<dbReference type="EMBL" id="MCGE01000021">
    <property type="protein sequence ID" value="ORZ11556.1"/>
    <property type="molecule type" value="Genomic_DNA"/>
</dbReference>
<evidence type="ECO:0000256" key="1">
    <source>
        <dbReference type="SAM" id="Phobius"/>
    </source>
</evidence>
<evidence type="ECO:0000313" key="2">
    <source>
        <dbReference type="EMBL" id="ORZ11556.1"/>
    </source>
</evidence>
<accession>A0A1X2I8F2</accession>
<dbReference type="AlphaFoldDB" id="A0A1X2I8F2"/>
<keyword evidence="1" id="KW-0472">Membrane</keyword>
<keyword evidence="3" id="KW-1185">Reference proteome</keyword>
<keyword evidence="1" id="KW-1133">Transmembrane helix</keyword>
<evidence type="ECO:0000313" key="3">
    <source>
        <dbReference type="Proteomes" id="UP000193560"/>
    </source>
</evidence>
<keyword evidence="1" id="KW-0812">Transmembrane</keyword>
<sequence>MDIQEETGTFFGTPFWNTYDDQPRTYCYPFQDLNLTAFEAKVADQLCSIEWANQDVRFQLDHQHNQLKGITIASLVLNAVTVGCILIYLVYSLYAYCKRSKQPVVL</sequence>